<dbReference type="Proteomes" id="UP000824248">
    <property type="component" value="Unassembled WGS sequence"/>
</dbReference>
<dbReference type="Pfam" id="PF08668">
    <property type="entry name" value="HDOD"/>
    <property type="match status" value="1"/>
</dbReference>
<evidence type="ECO:0000313" key="2">
    <source>
        <dbReference type="EMBL" id="HIX62389.1"/>
    </source>
</evidence>
<dbReference type="InterPro" id="IPR013976">
    <property type="entry name" value="HDOD"/>
</dbReference>
<gene>
    <name evidence="2" type="ORF">H9854_09180</name>
</gene>
<dbReference type="PANTHER" id="PTHR33525">
    <property type="match status" value="1"/>
</dbReference>
<dbReference type="AlphaFoldDB" id="A0A9D1WNY7"/>
<dbReference type="Gene3D" id="1.10.3210.10">
    <property type="entry name" value="Hypothetical protein af1432"/>
    <property type="match status" value="1"/>
</dbReference>
<sequence>MLKSKDLAPFTIALHPVHDAELHHIADRLFQRETYSDHAEDLMSATARALASAVYELGDSGLLGDRMLFLDLPREWLDRPELLPTPASRLILGLAADTPFDGELPTQLGTIRERGYRVIVPASLFKQAPSVMLEHCDIIRLVSPTELDIATLQQLQNHGIQLLADQLASPEALESYRALGCDYYNGSYLAQPSYFASPARGRHGNRAAQMRLIRTLYEEDGNLDRMHELVVQIPHLHVAILRRANSSHFNRGGTQIVDLQRAVQRLGLLELRRLILTLTLASLQPSSHIVLRMALIRAFMCRNLAVGNPAIDAEDAFSTGLFSMMDALMEEDRDTLFEQLPLSQAIIAAVKQHSGPLGAVLAQCQNHEQQVDAAIETIPGDRLHTCYMQALASTTALMDKL</sequence>
<dbReference type="SUPFAM" id="SSF109604">
    <property type="entry name" value="HD-domain/PDEase-like"/>
    <property type="match status" value="1"/>
</dbReference>
<evidence type="ECO:0000259" key="1">
    <source>
        <dbReference type="PROSITE" id="PS51833"/>
    </source>
</evidence>
<name>A0A9D1WNY7_9GAMM</name>
<reference evidence="2" key="1">
    <citation type="journal article" date="2021" name="PeerJ">
        <title>Extensive microbial diversity within the chicken gut microbiome revealed by metagenomics and culture.</title>
        <authorList>
            <person name="Gilroy R."/>
            <person name="Ravi A."/>
            <person name="Getino M."/>
            <person name="Pursley I."/>
            <person name="Horton D.L."/>
            <person name="Alikhan N.F."/>
            <person name="Baker D."/>
            <person name="Gharbi K."/>
            <person name="Hall N."/>
            <person name="Watson M."/>
            <person name="Adriaenssens E.M."/>
            <person name="Foster-Nyarko E."/>
            <person name="Jarju S."/>
            <person name="Secka A."/>
            <person name="Antonio M."/>
            <person name="Oren A."/>
            <person name="Chaudhuri R.R."/>
            <person name="La Ragione R."/>
            <person name="Hildebrand F."/>
            <person name="Pallen M.J."/>
        </authorList>
    </citation>
    <scope>NUCLEOTIDE SEQUENCE</scope>
    <source>
        <strain evidence="2">1193</strain>
    </source>
</reference>
<dbReference type="PANTHER" id="PTHR33525:SF4">
    <property type="entry name" value="CYCLIC DI-GMP PHOSPHODIESTERASE CDGJ"/>
    <property type="match status" value="1"/>
</dbReference>
<dbReference type="InterPro" id="IPR035919">
    <property type="entry name" value="EAL_sf"/>
</dbReference>
<evidence type="ECO:0000313" key="3">
    <source>
        <dbReference type="Proteomes" id="UP000824248"/>
    </source>
</evidence>
<organism evidence="2 3">
    <name type="scientific">Candidatus Halomonas stercoripullorum</name>
    <dbReference type="NCBI Taxonomy" id="2838617"/>
    <lineage>
        <taxon>Bacteria</taxon>
        <taxon>Pseudomonadati</taxon>
        <taxon>Pseudomonadota</taxon>
        <taxon>Gammaproteobacteria</taxon>
        <taxon>Oceanospirillales</taxon>
        <taxon>Halomonadaceae</taxon>
        <taxon>Halomonas</taxon>
    </lineage>
</organism>
<proteinExistence type="predicted"/>
<dbReference type="SUPFAM" id="SSF141868">
    <property type="entry name" value="EAL domain-like"/>
    <property type="match status" value="1"/>
</dbReference>
<dbReference type="PROSITE" id="PS51833">
    <property type="entry name" value="HDOD"/>
    <property type="match status" value="1"/>
</dbReference>
<accession>A0A9D1WNY7</accession>
<reference evidence="2" key="2">
    <citation type="submission" date="2021-04" db="EMBL/GenBank/DDBJ databases">
        <authorList>
            <person name="Gilroy R."/>
        </authorList>
    </citation>
    <scope>NUCLEOTIDE SEQUENCE</scope>
    <source>
        <strain evidence="2">1193</strain>
    </source>
</reference>
<comment type="caution">
    <text evidence="2">The sequence shown here is derived from an EMBL/GenBank/DDBJ whole genome shotgun (WGS) entry which is preliminary data.</text>
</comment>
<protein>
    <submittedName>
        <fullName evidence="2">HDOD domain-containing protein</fullName>
    </submittedName>
</protein>
<dbReference type="InterPro" id="IPR052340">
    <property type="entry name" value="RNase_Y/CdgJ"/>
</dbReference>
<feature type="domain" description="HDOD" evidence="1">
    <location>
        <begin position="202"/>
        <end position="381"/>
    </location>
</feature>
<dbReference type="EMBL" id="DXFC01000275">
    <property type="protein sequence ID" value="HIX62389.1"/>
    <property type="molecule type" value="Genomic_DNA"/>
</dbReference>